<feature type="domain" description="Aminoglycoside phosphotransferase" evidence="1">
    <location>
        <begin position="108"/>
        <end position="246"/>
    </location>
</feature>
<dbReference type="AlphaFoldDB" id="A0A9W9W5Y3"/>
<organism evidence="2 3">
    <name type="scientific">Penicillium cosmopolitanum</name>
    <dbReference type="NCBI Taxonomy" id="1131564"/>
    <lineage>
        <taxon>Eukaryota</taxon>
        <taxon>Fungi</taxon>
        <taxon>Dikarya</taxon>
        <taxon>Ascomycota</taxon>
        <taxon>Pezizomycotina</taxon>
        <taxon>Eurotiomycetes</taxon>
        <taxon>Eurotiomycetidae</taxon>
        <taxon>Eurotiales</taxon>
        <taxon>Aspergillaceae</taxon>
        <taxon>Penicillium</taxon>
    </lineage>
</organism>
<dbReference type="Proteomes" id="UP001147747">
    <property type="component" value="Unassembled WGS sequence"/>
</dbReference>
<evidence type="ECO:0000259" key="1">
    <source>
        <dbReference type="Pfam" id="PF01636"/>
    </source>
</evidence>
<dbReference type="PANTHER" id="PTHR21310">
    <property type="entry name" value="AMINOGLYCOSIDE PHOSPHOTRANSFERASE-RELATED-RELATED"/>
    <property type="match status" value="1"/>
</dbReference>
<protein>
    <recommendedName>
        <fullName evidence="1">Aminoglycoside phosphotransferase domain-containing protein</fullName>
    </recommendedName>
</protein>
<dbReference type="PANTHER" id="PTHR21310:SF15">
    <property type="entry name" value="AMINOGLYCOSIDE PHOSPHOTRANSFERASE DOMAIN-CONTAINING PROTEIN"/>
    <property type="match status" value="1"/>
</dbReference>
<reference evidence="2" key="1">
    <citation type="submission" date="2022-12" db="EMBL/GenBank/DDBJ databases">
        <authorList>
            <person name="Petersen C."/>
        </authorList>
    </citation>
    <scope>NUCLEOTIDE SEQUENCE</scope>
    <source>
        <strain evidence="2">IBT 29677</strain>
    </source>
</reference>
<proteinExistence type="predicted"/>
<gene>
    <name evidence="2" type="ORF">N7509_003873</name>
</gene>
<dbReference type="InterPro" id="IPR051678">
    <property type="entry name" value="AGP_Transferase"/>
</dbReference>
<comment type="caution">
    <text evidence="2">The sequence shown here is derived from an EMBL/GenBank/DDBJ whole genome shotgun (WGS) entry which is preliminary data.</text>
</comment>
<evidence type="ECO:0000313" key="2">
    <source>
        <dbReference type="EMBL" id="KAJ5404002.1"/>
    </source>
</evidence>
<dbReference type="RefSeq" id="XP_056491244.1">
    <property type="nucleotide sequence ID" value="XM_056628510.1"/>
</dbReference>
<dbReference type="EMBL" id="JAPZBU010000005">
    <property type="protein sequence ID" value="KAJ5404002.1"/>
    <property type="molecule type" value="Genomic_DNA"/>
</dbReference>
<dbReference type="Pfam" id="PF01636">
    <property type="entry name" value="APH"/>
    <property type="match status" value="1"/>
</dbReference>
<dbReference type="OrthoDB" id="8300194at2759"/>
<dbReference type="InterPro" id="IPR011009">
    <property type="entry name" value="Kinase-like_dom_sf"/>
</dbReference>
<dbReference type="SUPFAM" id="SSF56112">
    <property type="entry name" value="Protein kinase-like (PK-like)"/>
    <property type="match status" value="1"/>
</dbReference>
<dbReference type="Gene3D" id="3.90.1200.10">
    <property type="match status" value="1"/>
</dbReference>
<accession>A0A9W9W5Y3</accession>
<keyword evidence="3" id="KW-1185">Reference proteome</keyword>
<reference evidence="2" key="2">
    <citation type="journal article" date="2023" name="IMA Fungus">
        <title>Comparative genomic study of the Penicillium genus elucidates a diverse pangenome and 15 lateral gene transfer events.</title>
        <authorList>
            <person name="Petersen C."/>
            <person name="Sorensen T."/>
            <person name="Nielsen M.R."/>
            <person name="Sondergaard T.E."/>
            <person name="Sorensen J.L."/>
            <person name="Fitzpatrick D.A."/>
            <person name="Frisvad J.C."/>
            <person name="Nielsen K.L."/>
        </authorList>
    </citation>
    <scope>NUCLEOTIDE SEQUENCE</scope>
    <source>
        <strain evidence="2">IBT 29677</strain>
    </source>
</reference>
<sequence>MMNPYKTDPKEIPTTDIYADVPLYSRYYPKPDDFRVNFQHINSQTTDSASIISLCTEEIQIYPANERGRDIFALRGMIVKSSHLHARNGTTCIEINYSYADANEIRAITLAKTALNGVRVPEIYFAGKINGRQVLVQERLPGVGLSVAWPYLSKDQRESYKKQAREILHQLHTLKPTENLQTRSHIVSDPNILVNSRINPLEGEILFSSDNHNPDISFMHNDFTTSNCIVNSSTIIGLIDWEMAGYFGDVHRRIRTPQREHFVNAHLREDELQDIMFWNNLYDVYESES</sequence>
<evidence type="ECO:0000313" key="3">
    <source>
        <dbReference type="Proteomes" id="UP001147747"/>
    </source>
</evidence>
<name>A0A9W9W5Y3_9EURO</name>
<dbReference type="InterPro" id="IPR002575">
    <property type="entry name" value="Aminoglycoside_PTrfase"/>
</dbReference>
<dbReference type="GeneID" id="81367490"/>